<dbReference type="GO" id="GO:0016787">
    <property type="term" value="F:hydrolase activity"/>
    <property type="evidence" value="ECO:0007669"/>
    <property type="project" value="UniProtKB-KW"/>
</dbReference>
<evidence type="ECO:0000313" key="3">
    <source>
        <dbReference type="Proteomes" id="UP000316304"/>
    </source>
</evidence>
<dbReference type="AlphaFoldDB" id="A0A5C6C3Y4"/>
<name>A0A5C6C3Y4_9BACT</name>
<dbReference type="Pfam" id="PF04909">
    <property type="entry name" value="Amidohydro_2"/>
    <property type="match status" value="1"/>
</dbReference>
<dbReference type="InterPro" id="IPR032466">
    <property type="entry name" value="Metal_Hydrolase"/>
</dbReference>
<protein>
    <submittedName>
        <fullName evidence="2">Amidohydrolase</fullName>
    </submittedName>
</protein>
<feature type="domain" description="Amidohydrolase-related" evidence="1">
    <location>
        <begin position="52"/>
        <end position="230"/>
    </location>
</feature>
<accession>A0A5C6C3Y4</accession>
<dbReference type="Proteomes" id="UP000316304">
    <property type="component" value="Unassembled WGS sequence"/>
</dbReference>
<comment type="caution">
    <text evidence="2">The sequence shown here is derived from an EMBL/GenBank/DDBJ whole genome shotgun (WGS) entry which is preliminary data.</text>
</comment>
<dbReference type="OrthoDB" id="265149at2"/>
<evidence type="ECO:0000313" key="2">
    <source>
        <dbReference type="EMBL" id="TWU17499.1"/>
    </source>
</evidence>
<gene>
    <name evidence="2" type="ORF">Pla52o_50550</name>
</gene>
<keyword evidence="2" id="KW-0378">Hydrolase</keyword>
<dbReference type="InterPro" id="IPR006680">
    <property type="entry name" value="Amidohydro-rel"/>
</dbReference>
<dbReference type="RefSeq" id="WP_146597008.1">
    <property type="nucleotide sequence ID" value="NZ_SJPT01000011.1"/>
</dbReference>
<reference evidence="2 3" key="1">
    <citation type="submission" date="2019-02" db="EMBL/GenBank/DDBJ databases">
        <title>Deep-cultivation of Planctomycetes and their phenomic and genomic characterization uncovers novel biology.</title>
        <authorList>
            <person name="Wiegand S."/>
            <person name="Jogler M."/>
            <person name="Boedeker C."/>
            <person name="Pinto D."/>
            <person name="Vollmers J."/>
            <person name="Rivas-Marin E."/>
            <person name="Kohn T."/>
            <person name="Peeters S.H."/>
            <person name="Heuer A."/>
            <person name="Rast P."/>
            <person name="Oberbeckmann S."/>
            <person name="Bunk B."/>
            <person name="Jeske O."/>
            <person name="Meyerdierks A."/>
            <person name="Storesund J.E."/>
            <person name="Kallscheuer N."/>
            <person name="Luecker S."/>
            <person name="Lage O.M."/>
            <person name="Pohl T."/>
            <person name="Merkel B.J."/>
            <person name="Hornburger P."/>
            <person name="Mueller R.-W."/>
            <person name="Bruemmer F."/>
            <person name="Labrenz M."/>
            <person name="Spormann A.M."/>
            <person name="Op Den Camp H."/>
            <person name="Overmann J."/>
            <person name="Amann R."/>
            <person name="Jetten M.S.M."/>
            <person name="Mascher T."/>
            <person name="Medema M.H."/>
            <person name="Devos D.P."/>
            <person name="Kaster A.-K."/>
            <person name="Ovreas L."/>
            <person name="Rohde M."/>
            <person name="Galperin M.Y."/>
            <person name="Jogler C."/>
        </authorList>
    </citation>
    <scope>NUCLEOTIDE SEQUENCE [LARGE SCALE GENOMIC DNA]</scope>
    <source>
        <strain evidence="2 3">Pla52o</strain>
    </source>
</reference>
<proteinExistence type="predicted"/>
<sequence length="259" mass="29342">MIIDVNVYLSRWPFRRLPHDNPTSLVRKLSQRGVRQAWAGSFDGLLHKDISSVNSRLVADCKEHGEGLLVPVGSVNPTLPDWQEDLRRCHEVHQMHAIRLHPNYHGYTLDSEQCSQLLKEAHDRELVVQLVLSMEDPRVQHPLLQVPVVDTKPLETLVKQYPDLRLVIMNNYGAIKESRAAQLAESGQVYFEISHFENVGALEKWVTTVPHERLLFGSYFPFFNLEAALLKFQESQVGGLATSAIQYSNAQSLTAAAKN</sequence>
<dbReference type="SUPFAM" id="SSF51556">
    <property type="entry name" value="Metallo-dependent hydrolases"/>
    <property type="match status" value="1"/>
</dbReference>
<dbReference type="EMBL" id="SJPT01000011">
    <property type="protein sequence ID" value="TWU17499.1"/>
    <property type="molecule type" value="Genomic_DNA"/>
</dbReference>
<evidence type="ECO:0000259" key="1">
    <source>
        <dbReference type="Pfam" id="PF04909"/>
    </source>
</evidence>
<organism evidence="2 3">
    <name type="scientific">Novipirellula galeiformis</name>
    <dbReference type="NCBI Taxonomy" id="2528004"/>
    <lineage>
        <taxon>Bacteria</taxon>
        <taxon>Pseudomonadati</taxon>
        <taxon>Planctomycetota</taxon>
        <taxon>Planctomycetia</taxon>
        <taxon>Pirellulales</taxon>
        <taxon>Pirellulaceae</taxon>
        <taxon>Novipirellula</taxon>
    </lineage>
</organism>
<dbReference type="Gene3D" id="3.20.20.140">
    <property type="entry name" value="Metal-dependent hydrolases"/>
    <property type="match status" value="1"/>
</dbReference>
<keyword evidence="3" id="KW-1185">Reference proteome</keyword>